<accession>A0ABY4YTS1</accession>
<proteinExistence type="predicted"/>
<organism evidence="2 3">
    <name type="scientific">Ornithinimicrobium faecis</name>
    <dbReference type="NCBI Taxonomy" id="2934158"/>
    <lineage>
        <taxon>Bacteria</taxon>
        <taxon>Bacillati</taxon>
        <taxon>Actinomycetota</taxon>
        <taxon>Actinomycetes</taxon>
        <taxon>Micrococcales</taxon>
        <taxon>Ornithinimicrobiaceae</taxon>
        <taxon>Ornithinimicrobium</taxon>
    </lineage>
</organism>
<evidence type="ECO:0000313" key="3">
    <source>
        <dbReference type="Proteomes" id="UP001056455"/>
    </source>
</evidence>
<evidence type="ECO:0000259" key="1">
    <source>
        <dbReference type="SMART" id="SM00421"/>
    </source>
</evidence>
<dbReference type="InterPro" id="IPR016032">
    <property type="entry name" value="Sig_transdc_resp-reg_C-effctor"/>
</dbReference>
<dbReference type="PANTHER" id="PTHR34293:SF1">
    <property type="entry name" value="HTH-TYPE TRANSCRIPTIONAL REGULATOR TRMBL2"/>
    <property type="match status" value="1"/>
</dbReference>
<gene>
    <name evidence="2" type="ORF">NF556_19020</name>
</gene>
<keyword evidence="3" id="KW-1185">Reference proteome</keyword>
<dbReference type="InterPro" id="IPR051797">
    <property type="entry name" value="TrmB-like"/>
</dbReference>
<dbReference type="Pfam" id="PF00196">
    <property type="entry name" value="GerE"/>
    <property type="match status" value="1"/>
</dbReference>
<dbReference type="RefSeq" id="WP_252592759.1">
    <property type="nucleotide sequence ID" value="NZ_CP099489.1"/>
</dbReference>
<evidence type="ECO:0000313" key="2">
    <source>
        <dbReference type="EMBL" id="USQ79655.1"/>
    </source>
</evidence>
<dbReference type="SUPFAM" id="SSF46894">
    <property type="entry name" value="C-terminal effector domain of the bipartite response regulators"/>
    <property type="match status" value="1"/>
</dbReference>
<dbReference type="SMART" id="SM00421">
    <property type="entry name" value="HTH_LUXR"/>
    <property type="match status" value="1"/>
</dbReference>
<dbReference type="Proteomes" id="UP001056455">
    <property type="component" value="Chromosome"/>
</dbReference>
<reference evidence="2" key="1">
    <citation type="submission" date="2022-06" db="EMBL/GenBank/DDBJ databases">
        <title>Ornithinimicrobium HY1793.</title>
        <authorList>
            <person name="Huang Y."/>
        </authorList>
    </citation>
    <scope>NUCLEOTIDE SEQUENCE</scope>
    <source>
        <strain evidence="2">HY1793</strain>
    </source>
</reference>
<dbReference type="InterPro" id="IPR000792">
    <property type="entry name" value="Tscrpt_reg_LuxR_C"/>
</dbReference>
<name>A0ABY4YTS1_9MICO</name>
<dbReference type="SUPFAM" id="SSF56024">
    <property type="entry name" value="Phospholipase D/nuclease"/>
    <property type="match status" value="1"/>
</dbReference>
<dbReference type="InterPro" id="IPR036388">
    <property type="entry name" value="WH-like_DNA-bd_sf"/>
</dbReference>
<feature type="domain" description="HTH luxR-type" evidence="1">
    <location>
        <begin position="262"/>
        <end position="310"/>
    </location>
</feature>
<dbReference type="PANTHER" id="PTHR34293">
    <property type="entry name" value="HTH-TYPE TRANSCRIPTIONAL REGULATOR TRMBL2"/>
    <property type="match status" value="1"/>
</dbReference>
<protein>
    <submittedName>
        <fullName evidence="2">LuxR C-terminal-related transcriptional regulator</fullName>
    </submittedName>
</protein>
<dbReference type="EMBL" id="CP099489">
    <property type="protein sequence ID" value="USQ79655.1"/>
    <property type="molecule type" value="Genomic_DNA"/>
</dbReference>
<dbReference type="Gene3D" id="1.10.10.10">
    <property type="entry name" value="Winged helix-like DNA-binding domain superfamily/Winged helix DNA-binding domain"/>
    <property type="match status" value="2"/>
</dbReference>
<sequence length="325" mass="35341">MLEAVGVASEEEAAYRDLLHHPGSTVVELAERNGQGVEEALKLVARLEVLGLVSRSAEQPRRLIPARPDVAVDVLVARRRAELDRAQAAARELVTELRTPEQLRPDSVIEVLAGRGAIATRFAQLLTTAREEVLVLDRPPYVSDYSESDEAVHTQLAAGVAVYGIYSGESLEDGPGTEEAYRAAAAGERSRLHADVPMKLVVADREVALLPLSLEAPGDSALVVHSSALLDALQRMFWLLWEQAVPIVPGDARARDGDHDPQLLTMLSAGMKDESIARHLGVSSRTVGRRVAELMDQLGVRTRFQAGVYAQQARVADRPRNHPSE</sequence>